<name>A0ABY4GFS8_9BACT</name>
<proteinExistence type="predicted"/>
<keyword evidence="2" id="KW-1185">Reference proteome</keyword>
<accession>A0ABY4GFS8</accession>
<geneLocation type="plasmid" evidence="1 2">
    <name>unnamed8</name>
</geneLocation>
<reference evidence="1" key="1">
    <citation type="submission" date="2022-04" db="EMBL/GenBank/DDBJ databases">
        <title>Hymenobacter sp. isolated from the air.</title>
        <authorList>
            <person name="Won M."/>
            <person name="Lee C.-M."/>
            <person name="Woen H.-Y."/>
            <person name="Kwon S.-W."/>
        </authorList>
    </citation>
    <scope>NUCLEOTIDE SEQUENCE</scope>
    <source>
        <strain evidence="1">5420S-77</strain>
        <plasmid evidence="1">unnamed8</plasmid>
    </source>
</reference>
<evidence type="ECO:0000313" key="2">
    <source>
        <dbReference type="Proteomes" id="UP000830401"/>
    </source>
</evidence>
<dbReference type="RefSeq" id="WP_245127671.1">
    <property type="nucleotide sequence ID" value="NZ_CP095069.1"/>
</dbReference>
<sequence>MPISHFNFRDLSFEQQLVLVWAEGTYLTQRWEETDAVALYLMEGGFFCELYLEQIHYSVQRVRHFPTSDSARLAEYARYIRLDDLPDT</sequence>
<dbReference type="EMBL" id="CP095069">
    <property type="protein sequence ID" value="UOQ69822.1"/>
    <property type="molecule type" value="Genomic_DNA"/>
</dbReference>
<protein>
    <recommendedName>
        <fullName evidence="3">Cyclic nucleotide-binding domain-containing protein</fullName>
    </recommendedName>
</protein>
<evidence type="ECO:0008006" key="3">
    <source>
        <dbReference type="Google" id="ProtNLM"/>
    </source>
</evidence>
<dbReference type="Proteomes" id="UP000830401">
    <property type="component" value="Plasmid unnamed8"/>
</dbReference>
<organism evidence="1 2">
    <name type="scientific">Hymenobacter volaticus</name>
    <dbReference type="NCBI Taxonomy" id="2932254"/>
    <lineage>
        <taxon>Bacteria</taxon>
        <taxon>Pseudomonadati</taxon>
        <taxon>Bacteroidota</taxon>
        <taxon>Cytophagia</taxon>
        <taxon>Cytophagales</taxon>
        <taxon>Hymenobacteraceae</taxon>
        <taxon>Hymenobacter</taxon>
    </lineage>
</organism>
<gene>
    <name evidence="1" type="ORF">MUN86_30415</name>
</gene>
<evidence type="ECO:0000313" key="1">
    <source>
        <dbReference type="EMBL" id="UOQ69822.1"/>
    </source>
</evidence>
<keyword evidence="1" id="KW-0614">Plasmid</keyword>